<evidence type="ECO:0000313" key="8">
    <source>
        <dbReference type="EMBL" id="KWX25949.1"/>
    </source>
</evidence>
<dbReference type="NCBIfam" id="TIGR00813">
    <property type="entry name" value="sss"/>
    <property type="match status" value="1"/>
</dbReference>
<evidence type="ECO:0000256" key="5">
    <source>
        <dbReference type="ARBA" id="ARBA00023136"/>
    </source>
</evidence>
<feature type="transmembrane region" description="Helical" evidence="7">
    <location>
        <begin position="48"/>
        <end position="70"/>
    </location>
</feature>
<feature type="transmembrane region" description="Helical" evidence="7">
    <location>
        <begin position="124"/>
        <end position="149"/>
    </location>
</feature>
<gene>
    <name evidence="8" type="ORF">AFM11_01330</name>
</gene>
<feature type="transmembrane region" description="Helical" evidence="7">
    <location>
        <begin position="82"/>
        <end position="103"/>
    </location>
</feature>
<comment type="similarity">
    <text evidence="2 6">Belongs to the sodium:solute symporter (SSF) (TC 2.A.21) family.</text>
</comment>
<name>A0A132PUC0_9MYCO</name>
<evidence type="ECO:0000256" key="3">
    <source>
        <dbReference type="ARBA" id="ARBA00022692"/>
    </source>
</evidence>
<dbReference type="InterPro" id="IPR001734">
    <property type="entry name" value="Na/solute_symporter"/>
</dbReference>
<feature type="transmembrane region" description="Helical" evidence="7">
    <location>
        <begin position="335"/>
        <end position="364"/>
    </location>
</feature>
<dbReference type="GO" id="GO:0005412">
    <property type="term" value="F:D-glucose:sodium symporter activity"/>
    <property type="evidence" value="ECO:0007669"/>
    <property type="project" value="TreeGrafter"/>
</dbReference>
<dbReference type="PANTHER" id="PTHR11819:SF195">
    <property type="entry name" value="SODIUM_GLUCOSE COTRANSPORTER 4"/>
    <property type="match status" value="1"/>
</dbReference>
<dbReference type="CDD" id="cd11478">
    <property type="entry name" value="SLC5sbd_u2"/>
    <property type="match status" value="1"/>
</dbReference>
<keyword evidence="3 7" id="KW-0812">Transmembrane</keyword>
<feature type="transmembrane region" description="Helical" evidence="7">
    <location>
        <begin position="246"/>
        <end position="264"/>
    </location>
</feature>
<keyword evidence="5 7" id="KW-0472">Membrane</keyword>
<feature type="transmembrane region" description="Helical" evidence="7">
    <location>
        <begin position="293"/>
        <end position="315"/>
    </location>
</feature>
<organism evidence="8 9">
    <name type="scientific">Mycolicibacterium wolinskyi</name>
    <dbReference type="NCBI Taxonomy" id="59750"/>
    <lineage>
        <taxon>Bacteria</taxon>
        <taxon>Bacillati</taxon>
        <taxon>Actinomycetota</taxon>
        <taxon>Actinomycetes</taxon>
        <taxon>Mycobacteriales</taxon>
        <taxon>Mycobacteriaceae</taxon>
        <taxon>Mycolicibacterium</taxon>
    </lineage>
</organism>
<keyword evidence="9" id="KW-1185">Reference proteome</keyword>
<feature type="transmembrane region" description="Helical" evidence="7">
    <location>
        <begin position="413"/>
        <end position="435"/>
    </location>
</feature>
<feature type="transmembrane region" description="Helical" evidence="7">
    <location>
        <begin position="12"/>
        <end position="28"/>
    </location>
</feature>
<feature type="transmembrane region" description="Helical" evidence="7">
    <location>
        <begin position="476"/>
        <end position="496"/>
    </location>
</feature>
<dbReference type="Gene3D" id="1.20.1730.10">
    <property type="entry name" value="Sodium/glucose cotransporter"/>
    <property type="match status" value="1"/>
</dbReference>
<proteinExistence type="inferred from homology"/>
<evidence type="ECO:0000313" key="9">
    <source>
        <dbReference type="Proteomes" id="UP000070612"/>
    </source>
</evidence>
<dbReference type="PANTHER" id="PTHR11819">
    <property type="entry name" value="SOLUTE CARRIER FAMILY 5"/>
    <property type="match status" value="1"/>
</dbReference>
<dbReference type="EMBL" id="LGTW01000001">
    <property type="protein sequence ID" value="KWX25949.1"/>
    <property type="molecule type" value="Genomic_DNA"/>
</dbReference>
<dbReference type="PROSITE" id="PS50283">
    <property type="entry name" value="NA_SOLUT_SYMP_3"/>
    <property type="match status" value="1"/>
</dbReference>
<evidence type="ECO:0000256" key="4">
    <source>
        <dbReference type="ARBA" id="ARBA00022989"/>
    </source>
</evidence>
<feature type="transmembrane region" description="Helical" evidence="7">
    <location>
        <begin position="161"/>
        <end position="182"/>
    </location>
</feature>
<accession>A0A132PUC0</accession>
<evidence type="ECO:0000256" key="2">
    <source>
        <dbReference type="ARBA" id="ARBA00006434"/>
    </source>
</evidence>
<dbReference type="GO" id="GO:0005886">
    <property type="term" value="C:plasma membrane"/>
    <property type="evidence" value="ECO:0007669"/>
    <property type="project" value="TreeGrafter"/>
</dbReference>
<evidence type="ECO:0000256" key="1">
    <source>
        <dbReference type="ARBA" id="ARBA00004141"/>
    </source>
</evidence>
<dbReference type="PATRIC" id="fig|59750.3.peg.272"/>
<dbReference type="Proteomes" id="UP000070612">
    <property type="component" value="Unassembled WGS sequence"/>
</dbReference>
<evidence type="ECO:0000256" key="6">
    <source>
        <dbReference type="RuleBase" id="RU362091"/>
    </source>
</evidence>
<reference evidence="8 9" key="1">
    <citation type="submission" date="2015-07" db="EMBL/GenBank/DDBJ databases">
        <title>A draft genome sequence of Mycobacterium wolinskyi.</title>
        <authorList>
            <person name="de Man T.J."/>
            <person name="Perry K.A."/>
            <person name="Coulliette A.D."/>
            <person name="Jensen B."/>
            <person name="Toney N.C."/>
            <person name="Limbago B.M."/>
            <person name="Noble-Wang J."/>
        </authorList>
    </citation>
    <scope>NUCLEOTIDE SEQUENCE [LARGE SCALE GENOMIC DNA]</scope>
    <source>
        <strain evidence="8 9">CDC_01</strain>
    </source>
</reference>
<protein>
    <submittedName>
        <fullName evidence="8">Na+/galactose cotransporter</fullName>
    </submittedName>
</protein>
<sequence length="554" mass="59159">MSVRLNLDLADYLILILFLLTTVIVGVASRRTVSTSLDQLLAGRAMPAWIAGIAFIAADLGAVEILGMAANGAEYGMMTVHYYWLAGVPAMVFLGIVMMPFYYRSRARSVPEFLRLRFNKPTQGLNAVIFSVAQVLIAGVNLYALALIMRALLGWDLTVSILVSSLFVLTYLTVGGLTAAIYNEVLQFFIILAGLIPITVIGLLSVGGLDGLFSKVRESTELGQAGTTTWSGVGLATENNSMHTNIIALVFGLGFVASFGYFTTNFPQVQRAMAARNTTAARRAPIIGAFPKLLFPFLTVIPGLIALVLIPHLGLPGGSDYNSALPALMQKFLPNGVLGIAVTGLLASFMAGMAANISSFCTVVTYDITQTYLVKNRPDRYYLTVARIVPVIGVILAIGTAFIAASYSNIMNYLQNLFAVFNAPLFATFIIALFWRRMTPWAGFWSLLSGSVAAGGAYLLYSFGMLDFGTPINASFWNAAIAFVASAIAAVTVSMVTEPKPAAELDGLVWRKGLSLSEGGPGEQVYAADRSRLFSPVALGAVALASCVGLYLVM</sequence>
<feature type="transmembrane region" description="Helical" evidence="7">
    <location>
        <begin position="442"/>
        <end position="464"/>
    </location>
</feature>
<keyword evidence="4 7" id="KW-1133">Transmembrane helix</keyword>
<feature type="transmembrane region" description="Helical" evidence="7">
    <location>
        <begin position="533"/>
        <end position="553"/>
    </location>
</feature>
<dbReference type="Pfam" id="PF00474">
    <property type="entry name" value="SSF"/>
    <property type="match status" value="1"/>
</dbReference>
<dbReference type="RefSeq" id="WP_067842702.1">
    <property type="nucleotide sequence ID" value="NZ_LGTW01000001.1"/>
</dbReference>
<dbReference type="AlphaFoldDB" id="A0A132PUC0"/>
<evidence type="ECO:0000256" key="7">
    <source>
        <dbReference type="SAM" id="Phobius"/>
    </source>
</evidence>
<comment type="subcellular location">
    <subcellularLocation>
        <location evidence="1">Membrane</location>
        <topology evidence="1">Multi-pass membrane protein</topology>
    </subcellularLocation>
</comment>
<comment type="caution">
    <text evidence="8">The sequence shown here is derived from an EMBL/GenBank/DDBJ whole genome shotgun (WGS) entry which is preliminary data.</text>
</comment>
<dbReference type="InterPro" id="IPR038377">
    <property type="entry name" value="Na/Glc_symporter_sf"/>
</dbReference>
<feature type="transmembrane region" description="Helical" evidence="7">
    <location>
        <begin position="189"/>
        <end position="209"/>
    </location>
</feature>
<feature type="transmembrane region" description="Helical" evidence="7">
    <location>
        <begin position="385"/>
        <end position="407"/>
    </location>
</feature>